<comment type="caution">
    <text evidence="1">The sequence shown here is derived from an EMBL/GenBank/DDBJ whole genome shotgun (WGS) entry which is preliminary data.</text>
</comment>
<proteinExistence type="predicted"/>
<dbReference type="RefSeq" id="WP_151639672.1">
    <property type="nucleotide sequence ID" value="NZ_WBPB01000016.1"/>
</dbReference>
<dbReference type="Proteomes" id="UP000477920">
    <property type="component" value="Unassembled WGS sequence"/>
</dbReference>
<sequence>MAYLNSTKAAGNRYFYLSRYTGKKEHTCKKYENFYSFGNQNVALERLSLWLLDQNFMPKELVDLGISHEDISRWRSKVLEMVQKAS</sequence>
<reference evidence="1 2" key="1">
    <citation type="submission" date="2019-10" db="EMBL/GenBank/DDBJ databases">
        <title>Bacillus from the desert of Cuatro Cinegas, Coahuila.</title>
        <authorList>
            <person name="Olmedo-Alvarez G."/>
            <person name="Saldana S."/>
            <person name="Barcelo D."/>
        </authorList>
    </citation>
    <scope>NUCLEOTIDE SEQUENCE [LARGE SCALE GENOMIC DNA]</scope>
    <source>
        <strain evidence="1 2">CH101a_3T</strain>
    </source>
</reference>
<dbReference type="EMBL" id="WBPB01000016">
    <property type="protein sequence ID" value="KAB2500392.1"/>
    <property type="molecule type" value="Genomic_DNA"/>
</dbReference>
<evidence type="ECO:0000313" key="2">
    <source>
        <dbReference type="Proteomes" id="UP000477920"/>
    </source>
</evidence>
<evidence type="ECO:0000313" key="1">
    <source>
        <dbReference type="EMBL" id="KAB2500392.1"/>
    </source>
</evidence>
<organism evidence="1 2">
    <name type="scientific">Bacillus cereus</name>
    <dbReference type="NCBI Taxonomy" id="1396"/>
    <lineage>
        <taxon>Bacteria</taxon>
        <taxon>Bacillati</taxon>
        <taxon>Bacillota</taxon>
        <taxon>Bacilli</taxon>
        <taxon>Bacillales</taxon>
        <taxon>Bacillaceae</taxon>
        <taxon>Bacillus</taxon>
        <taxon>Bacillus cereus group</taxon>
    </lineage>
</organism>
<accession>A0AB34D9H2</accession>
<dbReference type="AlphaFoldDB" id="A0AB34D9H2"/>
<name>A0AB34D9H2_BACCE</name>
<gene>
    <name evidence="1" type="ORF">F8158_08705</name>
</gene>
<protein>
    <submittedName>
        <fullName evidence="1">Uncharacterized protein</fullName>
    </submittedName>
</protein>